<name>A6TM96_ALKMQ</name>
<keyword evidence="2" id="KW-1185">Reference proteome</keyword>
<dbReference type="eggNOG" id="ENOG50314KC">
    <property type="taxonomic scope" value="Bacteria"/>
</dbReference>
<sequence length="196" mass="23026">MSEKIIPRWEWRTFANEFGEAEERIKKHERGNLKFSEEKYILSKGSNENTKFRDDLMDIKSLQEVNQDSLEQWYPTMKDTFPMTKEKIAVLFTDYFKAPVPQFKKEAYTFEAFLEELIKPCDELEVVDVKKERHIYVINMAVVEIAEAQFNGIPMRTICVEHADPDNVMKIVRELGLEGFENINYITAMKKAVGLE</sequence>
<reference evidence="2" key="1">
    <citation type="journal article" date="2016" name="Genome Announc.">
        <title>Complete genome sequence of Alkaliphilus metalliredigens strain QYMF, an alkaliphilic and metal-reducing bacterium isolated from borax-contaminated leachate ponds.</title>
        <authorList>
            <person name="Hwang C."/>
            <person name="Copeland A."/>
            <person name="Lucas S."/>
            <person name="Lapidus A."/>
            <person name="Barry K."/>
            <person name="Detter J.C."/>
            <person name="Glavina Del Rio T."/>
            <person name="Hammon N."/>
            <person name="Israni S."/>
            <person name="Dalin E."/>
            <person name="Tice H."/>
            <person name="Pitluck S."/>
            <person name="Chertkov O."/>
            <person name="Brettin T."/>
            <person name="Bruce D."/>
            <person name="Han C."/>
            <person name="Schmutz J."/>
            <person name="Larimer F."/>
            <person name="Land M.L."/>
            <person name="Hauser L."/>
            <person name="Kyrpides N."/>
            <person name="Mikhailova N."/>
            <person name="Ye Q."/>
            <person name="Zhou J."/>
            <person name="Richardson P."/>
            <person name="Fields M.W."/>
        </authorList>
    </citation>
    <scope>NUCLEOTIDE SEQUENCE [LARGE SCALE GENOMIC DNA]</scope>
    <source>
        <strain evidence="2">QYMF</strain>
    </source>
</reference>
<dbReference type="RefSeq" id="WP_012062356.1">
    <property type="nucleotide sequence ID" value="NC_009633.1"/>
</dbReference>
<dbReference type="AlphaFoldDB" id="A6TM96"/>
<evidence type="ECO:0000313" key="1">
    <source>
        <dbReference type="EMBL" id="ABR47314.1"/>
    </source>
</evidence>
<organism evidence="1 2">
    <name type="scientific">Alkaliphilus metalliredigens (strain QYMF)</name>
    <dbReference type="NCBI Taxonomy" id="293826"/>
    <lineage>
        <taxon>Bacteria</taxon>
        <taxon>Bacillati</taxon>
        <taxon>Bacillota</taxon>
        <taxon>Clostridia</taxon>
        <taxon>Peptostreptococcales</taxon>
        <taxon>Natronincolaceae</taxon>
        <taxon>Alkaliphilus</taxon>
    </lineage>
</organism>
<dbReference type="STRING" id="293826.Amet_1103"/>
<dbReference type="OrthoDB" id="1091244at2"/>
<dbReference type="KEGG" id="amt:Amet_1103"/>
<proteinExistence type="predicted"/>
<protein>
    <submittedName>
        <fullName evidence="1">Uncharacterized protein</fullName>
    </submittedName>
</protein>
<dbReference type="Proteomes" id="UP000001572">
    <property type="component" value="Chromosome"/>
</dbReference>
<gene>
    <name evidence="1" type="ordered locus">Amet_1103</name>
</gene>
<dbReference type="EMBL" id="CP000724">
    <property type="protein sequence ID" value="ABR47314.1"/>
    <property type="molecule type" value="Genomic_DNA"/>
</dbReference>
<dbReference type="HOGENOM" id="CLU_1286882_0_0_9"/>
<evidence type="ECO:0000313" key="2">
    <source>
        <dbReference type="Proteomes" id="UP000001572"/>
    </source>
</evidence>
<accession>A6TM96</accession>